<dbReference type="PROSITE" id="PS00707">
    <property type="entry name" value="GLYCOSYL_HYDROL_F31_2"/>
    <property type="match status" value="1"/>
</dbReference>
<evidence type="ECO:0000259" key="5">
    <source>
        <dbReference type="Pfam" id="PF01055"/>
    </source>
</evidence>
<sequence>MHKRSSQFCFGCLLKIFDPNNKRYEVPVNLTKNDFYRDRDYNVTLQNNPVGILVTRKSNGAVLFDSRNMAPLVFADQFLQMGTRLSSPNIYGLGEHRGSLRLETNWTRLTLWTRDQPPSKGGNLYGAHPFYLNLEEDGQAHGVFLLNSNAIEVVLQPYAEGQGALTYHVLGGVLDFYIFTGPSPVSVIEQYVGLIGKPTMPPFWALGFHLCRFGYMNSTELRRVIMRNRALAIPYDVQWNDIDYMHSYRDWTYDANTTYRDLRSIVDDLHDHDQRYVIIVDPGISTEQAPGTYPPFDQGKQMDVFIKNASGELLVGQASPGMTAFPDFFHPNAEEYWFSQMQAYHSKIPFDGLWADMNEPGNFVDGSVVGCTDGPLDNPPFTPPFINGGKLAIRTVCPSAQQAVSSHYNLHNMYGWSETKVTSAGLKRLLGKRSFVLSRSTFPSSGHYGSHWLGDNRSEWPDLYYSIPGILNFNMFGVPMVGADVCGFGGNTTRELCIRWMQLGAFYPFMRNHACIRTEPQDPAAFDSQAASYMRTALETRYTLLPYMYTRFYLSQATGNPVVRPLFALFDKTEAIDRQFMWGDELLVSPVLEEGATTVQAYFPEGVWYDLYGKRVNVTGGEYVELPAPLSTINVHVRGGSIIPVLPAALTTNAARKLPFNLIVAPDENSTADGLLFWDDGESLDSIEMNRFTCVEFMLKGSVLETNIIMANYPAGVANFMVLGISSRPRNVSLNGRSITFEYDAENEVLQVRTLGVDLRKRFTLWWS</sequence>
<dbReference type="CDD" id="cd06602">
    <property type="entry name" value="GH31_MGAM_SI_GAA"/>
    <property type="match status" value="1"/>
</dbReference>
<dbReference type="Gene3D" id="2.60.40.1180">
    <property type="entry name" value="Golgi alpha-mannosidase II"/>
    <property type="match status" value="2"/>
</dbReference>
<dbReference type="InterPro" id="IPR017853">
    <property type="entry name" value="GH"/>
</dbReference>
<dbReference type="CDD" id="cd14752">
    <property type="entry name" value="GH31_N"/>
    <property type="match status" value="1"/>
</dbReference>
<feature type="domain" description="Glycosyl hydrolase family 31 C-terminal" evidence="7">
    <location>
        <begin position="559"/>
        <end position="643"/>
    </location>
</feature>
<dbReference type="AlphaFoldDB" id="A0ABD0M937"/>
<dbReference type="InterPro" id="IPR048395">
    <property type="entry name" value="Glyco_hydro_31_C"/>
</dbReference>
<evidence type="ECO:0000259" key="6">
    <source>
        <dbReference type="Pfam" id="PF13802"/>
    </source>
</evidence>
<dbReference type="InterPro" id="IPR000322">
    <property type="entry name" value="Glyco_hydro_31_TIM"/>
</dbReference>
<feature type="domain" description="Glycoside hydrolase family 31 TIM barrel" evidence="5">
    <location>
        <begin position="198"/>
        <end position="550"/>
    </location>
</feature>
<keyword evidence="9" id="KW-1185">Reference proteome</keyword>
<dbReference type="PANTHER" id="PTHR22762">
    <property type="entry name" value="ALPHA-GLUCOSIDASE"/>
    <property type="match status" value="1"/>
</dbReference>
<dbReference type="SUPFAM" id="SSF74650">
    <property type="entry name" value="Galactose mutarotase-like"/>
    <property type="match status" value="1"/>
</dbReference>
<dbReference type="PROSITE" id="PS00129">
    <property type="entry name" value="GLYCOSYL_HYDROL_F31_1"/>
    <property type="match status" value="1"/>
</dbReference>
<dbReference type="GO" id="GO:0090599">
    <property type="term" value="F:alpha-glucosidase activity"/>
    <property type="evidence" value="ECO:0007669"/>
    <property type="project" value="UniProtKB-ARBA"/>
</dbReference>
<evidence type="ECO:0000259" key="7">
    <source>
        <dbReference type="Pfam" id="PF21365"/>
    </source>
</evidence>
<dbReference type="InterPro" id="IPR011013">
    <property type="entry name" value="Gal_mutarotase_sf_dom"/>
</dbReference>
<keyword evidence="2 4" id="KW-0378">Hydrolase</keyword>
<proteinExistence type="inferred from homology"/>
<accession>A0ABD0M937</accession>
<dbReference type="Proteomes" id="UP001519460">
    <property type="component" value="Unassembled WGS sequence"/>
</dbReference>
<name>A0ABD0M937_9CAEN</name>
<evidence type="ECO:0000313" key="8">
    <source>
        <dbReference type="EMBL" id="KAK7508003.1"/>
    </source>
</evidence>
<evidence type="ECO:0000256" key="1">
    <source>
        <dbReference type="ARBA" id="ARBA00007806"/>
    </source>
</evidence>
<dbReference type="Gene3D" id="3.20.20.80">
    <property type="entry name" value="Glycosidases"/>
    <property type="match status" value="1"/>
</dbReference>
<evidence type="ECO:0008006" key="10">
    <source>
        <dbReference type="Google" id="ProtNLM"/>
    </source>
</evidence>
<evidence type="ECO:0000256" key="3">
    <source>
        <dbReference type="ARBA" id="ARBA00023295"/>
    </source>
</evidence>
<dbReference type="InterPro" id="IPR025887">
    <property type="entry name" value="Glyco_hydro_31_N_dom"/>
</dbReference>
<organism evidence="8 9">
    <name type="scientific">Batillaria attramentaria</name>
    <dbReference type="NCBI Taxonomy" id="370345"/>
    <lineage>
        <taxon>Eukaryota</taxon>
        <taxon>Metazoa</taxon>
        <taxon>Spiralia</taxon>
        <taxon>Lophotrochozoa</taxon>
        <taxon>Mollusca</taxon>
        <taxon>Gastropoda</taxon>
        <taxon>Caenogastropoda</taxon>
        <taxon>Sorbeoconcha</taxon>
        <taxon>Cerithioidea</taxon>
        <taxon>Batillariidae</taxon>
        <taxon>Batillaria</taxon>
    </lineage>
</organism>
<dbReference type="InterPro" id="IPR030459">
    <property type="entry name" value="Glyco_hydro_31_CS"/>
</dbReference>
<gene>
    <name evidence="8" type="ORF">BaRGS_00000968</name>
</gene>
<comment type="similarity">
    <text evidence="1 4">Belongs to the glycosyl hydrolase 31 family.</text>
</comment>
<dbReference type="Gene3D" id="2.60.40.1760">
    <property type="entry name" value="glycosyl hydrolase (family 31)"/>
    <property type="match status" value="1"/>
</dbReference>
<dbReference type="Pfam" id="PF21365">
    <property type="entry name" value="Glyco_hydro_31_3rd"/>
    <property type="match status" value="1"/>
</dbReference>
<evidence type="ECO:0000256" key="4">
    <source>
        <dbReference type="RuleBase" id="RU361185"/>
    </source>
</evidence>
<dbReference type="PANTHER" id="PTHR22762:SF131">
    <property type="entry name" value="GLYCOSIDE HYDROLASE FAMILY 31 N-TERMINAL DOMAIN-CONTAINING PROTEIN"/>
    <property type="match status" value="1"/>
</dbReference>
<feature type="domain" description="Glycoside hydrolase family 31 N-terminal" evidence="6">
    <location>
        <begin position="38"/>
        <end position="149"/>
    </location>
</feature>
<dbReference type="SUPFAM" id="SSF51011">
    <property type="entry name" value="Glycosyl hydrolase domain"/>
    <property type="match status" value="1"/>
</dbReference>
<dbReference type="SUPFAM" id="SSF51445">
    <property type="entry name" value="(Trans)glycosidases"/>
    <property type="match status" value="1"/>
</dbReference>
<dbReference type="InterPro" id="IPR013780">
    <property type="entry name" value="Glyco_hydro_b"/>
</dbReference>
<dbReference type="Pfam" id="PF13802">
    <property type="entry name" value="Gal_mutarotas_2"/>
    <property type="match status" value="1"/>
</dbReference>
<dbReference type="EMBL" id="JACVVK020000003">
    <property type="protein sequence ID" value="KAK7508003.1"/>
    <property type="molecule type" value="Genomic_DNA"/>
</dbReference>
<evidence type="ECO:0000313" key="9">
    <source>
        <dbReference type="Proteomes" id="UP001519460"/>
    </source>
</evidence>
<dbReference type="InterPro" id="IPR030458">
    <property type="entry name" value="Glyco_hydro_31_AS"/>
</dbReference>
<keyword evidence="3 4" id="KW-0326">Glycosidase</keyword>
<protein>
    <recommendedName>
        <fullName evidence="10">Alpha-glucosidase</fullName>
    </recommendedName>
</protein>
<reference evidence="8 9" key="1">
    <citation type="journal article" date="2023" name="Sci. Data">
        <title>Genome assembly of the Korean intertidal mud-creeper Batillaria attramentaria.</title>
        <authorList>
            <person name="Patra A.K."/>
            <person name="Ho P.T."/>
            <person name="Jun S."/>
            <person name="Lee S.J."/>
            <person name="Kim Y."/>
            <person name="Won Y.J."/>
        </authorList>
    </citation>
    <scope>NUCLEOTIDE SEQUENCE [LARGE SCALE GENOMIC DNA]</scope>
    <source>
        <strain evidence="8">Wonlab-2016</strain>
    </source>
</reference>
<evidence type="ECO:0000256" key="2">
    <source>
        <dbReference type="ARBA" id="ARBA00022801"/>
    </source>
</evidence>
<comment type="caution">
    <text evidence="8">The sequence shown here is derived from an EMBL/GenBank/DDBJ whole genome shotgun (WGS) entry which is preliminary data.</text>
</comment>
<dbReference type="Pfam" id="PF01055">
    <property type="entry name" value="Glyco_hydro_31_2nd"/>
    <property type="match status" value="1"/>
</dbReference>